<proteinExistence type="predicted"/>
<dbReference type="HOGENOM" id="CLU_703091_0_0_11"/>
<reference evidence="3" key="2">
    <citation type="submission" date="2009-10" db="EMBL/GenBank/DDBJ databases">
        <title>The genome sequence of Streptomyces pristinaespiralis strain ATCC 25486.</title>
        <authorList>
            <consortium name="The Broad Institute Genome Sequencing Platform"/>
            <consortium name="Broad Institute Microbial Sequencing Center"/>
            <person name="Fischbach M."/>
            <person name="Godfrey P."/>
            <person name="Ward D."/>
            <person name="Young S."/>
            <person name="Zeng Q."/>
            <person name="Koehrsen M."/>
            <person name="Alvarado L."/>
            <person name="Berlin A.M."/>
            <person name="Bochicchio J."/>
            <person name="Borenstein D."/>
            <person name="Chapman S.B."/>
            <person name="Chen Z."/>
            <person name="Engels R."/>
            <person name="Freedman E."/>
            <person name="Gellesch M."/>
            <person name="Goldberg J."/>
            <person name="Griggs A."/>
            <person name="Gujja S."/>
            <person name="Heilman E.R."/>
            <person name="Heiman D.I."/>
            <person name="Hepburn T.A."/>
            <person name="Howarth C."/>
            <person name="Jen D."/>
            <person name="Larson L."/>
            <person name="Lewis B."/>
            <person name="Mehta T."/>
            <person name="Park D."/>
            <person name="Pearson M."/>
            <person name="Richards J."/>
            <person name="Roberts A."/>
            <person name="Saif S."/>
            <person name="Shea T.D."/>
            <person name="Shenoy N."/>
            <person name="Sisk P."/>
            <person name="Stolte C."/>
            <person name="Sykes S.N."/>
            <person name="Thomson T."/>
            <person name="Walk T."/>
            <person name="White J."/>
            <person name="Yandava C."/>
            <person name="Straight P."/>
            <person name="Clardy J."/>
            <person name="Hung D."/>
            <person name="Kolter R."/>
            <person name="Mekalanos J."/>
            <person name="Walker S."/>
            <person name="Walsh C.T."/>
            <person name="Wieland-Brown L.C."/>
            <person name="Haas B."/>
            <person name="Nusbaum C."/>
            <person name="Birren B."/>
        </authorList>
    </citation>
    <scope>NUCLEOTIDE SEQUENCE [LARGE SCALE GENOMIC DNA]</scope>
    <source>
        <strain evidence="3">ATCC 25486 / DSM 40338 / CBS 914.69 / JCM 4507 / NBRC 13074 / NRRL 2958 / 5647</strain>
    </source>
</reference>
<evidence type="ECO:0000256" key="1">
    <source>
        <dbReference type="SAM" id="MobiDB-lite"/>
    </source>
</evidence>
<name>D6XA00_STRE2</name>
<keyword evidence="3" id="KW-1185">Reference proteome</keyword>
<feature type="compositionally biased region" description="Basic residues" evidence="1">
    <location>
        <begin position="251"/>
        <end position="260"/>
    </location>
</feature>
<feature type="region of interest" description="Disordered" evidence="1">
    <location>
        <begin position="362"/>
        <end position="393"/>
    </location>
</feature>
<feature type="compositionally biased region" description="Basic and acidic residues" evidence="1">
    <location>
        <begin position="231"/>
        <end position="245"/>
    </location>
</feature>
<sequence length="393" mass="42492">MGVDAPERIAVRPDSAGLTGVRLHTRMPVTPAWLARHVVPVARALGEQGAAGVQLRRGWLHGPHVDILALSAPGLPGGGPDWADVARRLDAGPLDPPRALTEEAYLEQAREFGRLEAVQPPYLPLREHGAVEAVAPGDTRSREPRLDRFRTVVLGALNKPLLRTIDGIAHDPGTATVRLAEAFAALADTHYLGPAYGVFSPRSPRRGVPRLGRADQGRQAPVRPAPRRGRAAAEGRRGTAPERRGIARRGGVAHRVRVQLRRAGERRGRGHPHARTARRRHRGGRPHGDGPARSDPRRPAGRAAGQRLPPGRRRVGSGRRPLAVVRRVPAADQPLLRAAAVADRLADAALLHVLRRRRDGGRRPRHVLAGATGRPAARCGRRHHSRPHGSPTM</sequence>
<feature type="compositionally biased region" description="Basic residues" evidence="1">
    <location>
        <begin position="268"/>
        <end position="285"/>
    </location>
</feature>
<dbReference type="EMBL" id="CM000950">
    <property type="protein sequence ID" value="EFH30882.1"/>
    <property type="molecule type" value="Genomic_DNA"/>
</dbReference>
<gene>
    <name evidence="2" type="ORF">SSDG_06100</name>
</gene>
<feature type="region of interest" description="Disordered" evidence="1">
    <location>
        <begin position="199"/>
        <end position="320"/>
    </location>
</feature>
<dbReference type="Proteomes" id="UP000002805">
    <property type="component" value="Chromosome"/>
</dbReference>
<protein>
    <submittedName>
        <fullName evidence="2">Uncharacterized protein</fullName>
    </submittedName>
</protein>
<organism evidence="2 3">
    <name type="scientific">Streptomyces pristinaespiralis (strain ATCC 25486 / DSM 40338 / CBS 914.69 / JCM 4507 / KCC S-0507 / NBRC 13074 / NRRL 2958 / 5647)</name>
    <dbReference type="NCBI Taxonomy" id="457429"/>
    <lineage>
        <taxon>Bacteria</taxon>
        <taxon>Bacillati</taxon>
        <taxon>Actinomycetota</taxon>
        <taxon>Actinomycetes</taxon>
        <taxon>Kitasatosporales</taxon>
        <taxon>Streptomycetaceae</taxon>
        <taxon>Streptomyces</taxon>
    </lineage>
</organism>
<reference evidence="3" key="1">
    <citation type="submission" date="2008-02" db="EMBL/GenBank/DDBJ databases">
        <authorList>
            <consortium name="The Broad Institute Genome Sequencing Platform"/>
            <person name="Fischbach M."/>
            <person name="Ward D."/>
            <person name="Young S."/>
            <person name="Jaffe D."/>
            <person name="Gnerre S."/>
            <person name="Berlin A."/>
            <person name="Heiman D."/>
            <person name="Hepburn T."/>
            <person name="Sykes S."/>
            <person name="Alvarado L."/>
            <person name="Kodira C.D."/>
            <person name="Straight P."/>
            <person name="Clardy J."/>
            <person name="Hung D."/>
            <person name="Kolter R."/>
            <person name="Mekalanos J."/>
            <person name="Walker S."/>
            <person name="Walsh C.T."/>
            <person name="Lander E."/>
            <person name="Galagan J."/>
            <person name="Nusbaum C."/>
            <person name="Birren B."/>
        </authorList>
    </citation>
    <scope>NUCLEOTIDE SEQUENCE [LARGE SCALE GENOMIC DNA]</scope>
    <source>
        <strain evidence="3">ATCC 25486 / DSM 40338 / CBS 914.69 / JCM 4507 / NBRC 13074 / NRRL 2958 / 5647</strain>
    </source>
</reference>
<evidence type="ECO:0000313" key="3">
    <source>
        <dbReference type="Proteomes" id="UP000002805"/>
    </source>
</evidence>
<feature type="non-terminal residue" evidence="2">
    <location>
        <position position="393"/>
    </location>
</feature>
<evidence type="ECO:0000313" key="2">
    <source>
        <dbReference type="EMBL" id="EFH30882.1"/>
    </source>
</evidence>
<feature type="compositionally biased region" description="Basic and acidic residues" evidence="1">
    <location>
        <begin position="286"/>
        <end position="298"/>
    </location>
</feature>
<accession>D6XA00</accession>
<dbReference type="AlphaFoldDB" id="D6XA00"/>